<sequence length="316" mass="36078">MIIVTASDNNFVPGLFLFLFSAWIHNREAKFVVIDAGIVPATVTELRRFCERKGIDCQIVQADAERISDLPTRGKLLTTAAYARILIPEILPDCDKAIYMDADTLVVSDLGDLWSADLGDNLVAGVIDGFVEQEELDDIEMSRNEYINSGVLTMNLVAWRREGIADRIFAKVRETAKSRYLDQTALNTVVRGRVLFLGREWNFFSERYVEIERRLPKVIHYAGSAKPWRYRRVPFADVFNFYKTLSGLDIPEGTLMLKSARRRKMILGLIGLRRKYWSSALATHYYRSRFTKPHLRGLGRMFSKVPLPPQHSTAAP</sequence>
<evidence type="ECO:0000256" key="3">
    <source>
        <dbReference type="ARBA" id="ARBA00022723"/>
    </source>
</evidence>
<name>A0ABU8KN88_9HYPH</name>
<keyword evidence="2" id="KW-0808">Transferase</keyword>
<gene>
    <name evidence="4" type="ORF">O7A05_33185</name>
</gene>
<dbReference type="PANTHER" id="PTHR13778">
    <property type="entry name" value="GLYCOSYLTRANSFERASE 8 DOMAIN-CONTAINING PROTEIN"/>
    <property type="match status" value="1"/>
</dbReference>
<dbReference type="InterPro" id="IPR002495">
    <property type="entry name" value="Glyco_trans_8"/>
</dbReference>
<dbReference type="EMBL" id="JAPYKO010000055">
    <property type="protein sequence ID" value="MEI9406967.1"/>
    <property type="molecule type" value="Genomic_DNA"/>
</dbReference>
<dbReference type="Gene3D" id="3.90.550.10">
    <property type="entry name" value="Spore Coat Polysaccharide Biosynthesis Protein SpsA, Chain A"/>
    <property type="match status" value="1"/>
</dbReference>
<proteinExistence type="predicted"/>
<evidence type="ECO:0000256" key="1">
    <source>
        <dbReference type="ARBA" id="ARBA00022676"/>
    </source>
</evidence>
<reference evidence="4 5" key="1">
    <citation type="submission" date="2022-12" db="EMBL/GenBank/DDBJ databases">
        <authorList>
            <person name="Muema E."/>
        </authorList>
    </citation>
    <scope>NUCLEOTIDE SEQUENCE [LARGE SCALE GENOMIC DNA]</scope>
    <source>
        <strain evidence="5">1330</strain>
    </source>
</reference>
<keyword evidence="3" id="KW-0479">Metal-binding</keyword>
<keyword evidence="1" id="KW-0328">Glycosyltransferase</keyword>
<organism evidence="4 5">
    <name type="scientific">Mesorhizobium argentiipisi</name>
    <dbReference type="NCBI Taxonomy" id="3015175"/>
    <lineage>
        <taxon>Bacteria</taxon>
        <taxon>Pseudomonadati</taxon>
        <taxon>Pseudomonadota</taxon>
        <taxon>Alphaproteobacteria</taxon>
        <taxon>Hyphomicrobiales</taxon>
        <taxon>Phyllobacteriaceae</taxon>
        <taxon>Mesorhizobium</taxon>
    </lineage>
</organism>
<dbReference type="CDD" id="cd04194">
    <property type="entry name" value="GT8_A4GalT_like"/>
    <property type="match status" value="1"/>
</dbReference>
<dbReference type="Proteomes" id="UP001366503">
    <property type="component" value="Unassembled WGS sequence"/>
</dbReference>
<evidence type="ECO:0000313" key="4">
    <source>
        <dbReference type="EMBL" id="MEI9406967.1"/>
    </source>
</evidence>
<evidence type="ECO:0000313" key="5">
    <source>
        <dbReference type="Proteomes" id="UP001366503"/>
    </source>
</evidence>
<dbReference type="RefSeq" id="WP_337097604.1">
    <property type="nucleotide sequence ID" value="NZ_JAPYKO010000055.1"/>
</dbReference>
<dbReference type="PANTHER" id="PTHR13778:SF47">
    <property type="entry name" value="LIPOPOLYSACCHARIDE 1,3-GALACTOSYLTRANSFERASE"/>
    <property type="match status" value="1"/>
</dbReference>
<keyword evidence="5" id="KW-1185">Reference proteome</keyword>
<evidence type="ECO:0000256" key="2">
    <source>
        <dbReference type="ARBA" id="ARBA00022679"/>
    </source>
</evidence>
<accession>A0ABU8KN88</accession>
<dbReference type="SUPFAM" id="SSF53448">
    <property type="entry name" value="Nucleotide-diphospho-sugar transferases"/>
    <property type="match status" value="1"/>
</dbReference>
<protein>
    <submittedName>
        <fullName evidence="4">Glycosyltransferase family 8 protein</fullName>
    </submittedName>
</protein>
<comment type="caution">
    <text evidence="4">The sequence shown here is derived from an EMBL/GenBank/DDBJ whole genome shotgun (WGS) entry which is preliminary data.</text>
</comment>
<dbReference type="Pfam" id="PF01501">
    <property type="entry name" value="Glyco_transf_8"/>
    <property type="match status" value="1"/>
</dbReference>
<dbReference type="InterPro" id="IPR050748">
    <property type="entry name" value="Glycosyltrans_8_dom-fam"/>
</dbReference>
<dbReference type="InterPro" id="IPR029044">
    <property type="entry name" value="Nucleotide-diphossugar_trans"/>
</dbReference>